<dbReference type="HOGENOM" id="CLU_100997_2_0_6"/>
<dbReference type="SUPFAM" id="SSF54427">
    <property type="entry name" value="NTF2-like"/>
    <property type="match status" value="1"/>
</dbReference>
<dbReference type="KEGG" id="msu:MS2001"/>
<reference evidence="2 3" key="1">
    <citation type="journal article" date="2004" name="Nat. Biotechnol.">
        <title>The genome sequence of the capnophilic rumen bacterium Mannheimia succiniciproducens.</title>
        <authorList>
            <person name="Hong S.H."/>
            <person name="Kim J.S."/>
            <person name="Lee S.Y."/>
            <person name="In Y.H."/>
            <person name="Choi S.S."/>
            <person name="Rih J.-K."/>
            <person name="Kim C.H."/>
            <person name="Jeong H."/>
            <person name="Hur C.G."/>
            <person name="Kim J.J."/>
        </authorList>
    </citation>
    <scope>NUCLEOTIDE SEQUENCE [LARGE SCALE GENOMIC DNA]</scope>
    <source>
        <strain evidence="3">KCTC 0769BP / MBEL55E</strain>
    </source>
</reference>
<protein>
    <recommendedName>
        <fullName evidence="1">SnoaL-like domain-containing protein</fullName>
    </recommendedName>
</protein>
<dbReference type="Gene3D" id="3.10.450.50">
    <property type="match status" value="1"/>
</dbReference>
<dbReference type="InterPro" id="IPR032710">
    <property type="entry name" value="NTF2-like_dom_sf"/>
</dbReference>
<evidence type="ECO:0000313" key="3">
    <source>
        <dbReference type="Proteomes" id="UP000000607"/>
    </source>
</evidence>
<dbReference type="Proteomes" id="UP000000607">
    <property type="component" value="Chromosome"/>
</dbReference>
<gene>
    <name evidence="2" type="ordered locus">MS2001</name>
</gene>
<organism evidence="2 3">
    <name type="scientific">Mannheimia succiniciproducens (strain KCTC 0769BP / MBEL55E)</name>
    <dbReference type="NCBI Taxonomy" id="221988"/>
    <lineage>
        <taxon>Bacteria</taxon>
        <taxon>Pseudomonadati</taxon>
        <taxon>Pseudomonadota</taxon>
        <taxon>Gammaproteobacteria</taxon>
        <taxon>Pasteurellales</taxon>
        <taxon>Pasteurellaceae</taxon>
        <taxon>Basfia</taxon>
    </lineage>
</organism>
<feature type="domain" description="SnoaL-like" evidence="1">
    <location>
        <begin position="7"/>
        <end position="81"/>
    </location>
</feature>
<dbReference type="InterPro" id="IPR037401">
    <property type="entry name" value="SnoaL-like"/>
</dbReference>
<name>Q65R02_MANSM</name>
<evidence type="ECO:0000313" key="2">
    <source>
        <dbReference type="EMBL" id="AAU38608.1"/>
    </source>
</evidence>
<dbReference type="Pfam" id="PF12680">
    <property type="entry name" value="SnoaL_2"/>
    <property type="match status" value="1"/>
</dbReference>
<dbReference type="STRING" id="221988.MS2001"/>
<sequence length="99" mass="11209">MYLDSRYWQHNPRVADGADAFVQAFTQLAQSKPQARGTIKRVIAEGDYVVLHVHRQDTPDDLGRAVVDIFRLDKDGKIIEHWDVGQAVPEKTASGRSMF</sequence>
<dbReference type="eggNOG" id="COG4922">
    <property type="taxonomic scope" value="Bacteria"/>
</dbReference>
<dbReference type="EMBL" id="AE016827">
    <property type="protein sequence ID" value="AAU38608.1"/>
    <property type="molecule type" value="Genomic_DNA"/>
</dbReference>
<accession>Q65R02</accession>
<keyword evidence="3" id="KW-1185">Reference proteome</keyword>
<evidence type="ECO:0000259" key="1">
    <source>
        <dbReference type="Pfam" id="PF12680"/>
    </source>
</evidence>
<dbReference type="AlphaFoldDB" id="Q65R02"/>
<proteinExistence type="predicted"/>